<gene>
    <name evidence="1" type="ORF">DPEC_G00020800</name>
</gene>
<accession>A0ACC2HGN7</accession>
<comment type="caution">
    <text evidence="1">The sequence shown here is derived from an EMBL/GenBank/DDBJ whole genome shotgun (WGS) entry which is preliminary data.</text>
</comment>
<dbReference type="Proteomes" id="UP001157502">
    <property type="component" value="Chromosome 2"/>
</dbReference>
<reference evidence="1" key="1">
    <citation type="submission" date="2021-05" db="EMBL/GenBank/DDBJ databases">
        <authorList>
            <person name="Pan Q."/>
            <person name="Jouanno E."/>
            <person name="Zahm M."/>
            <person name="Klopp C."/>
            <person name="Cabau C."/>
            <person name="Louis A."/>
            <person name="Berthelot C."/>
            <person name="Parey E."/>
            <person name="Roest Crollius H."/>
            <person name="Montfort J."/>
            <person name="Robinson-Rechavi M."/>
            <person name="Bouchez O."/>
            <person name="Lampietro C."/>
            <person name="Lopez Roques C."/>
            <person name="Donnadieu C."/>
            <person name="Postlethwait J."/>
            <person name="Bobe J."/>
            <person name="Dillon D."/>
            <person name="Chandos A."/>
            <person name="von Hippel F."/>
            <person name="Guiguen Y."/>
        </authorList>
    </citation>
    <scope>NUCLEOTIDE SEQUENCE</scope>
    <source>
        <strain evidence="1">YG-Jan2019</strain>
    </source>
</reference>
<dbReference type="EMBL" id="CM055729">
    <property type="protein sequence ID" value="KAJ8014922.1"/>
    <property type="molecule type" value="Genomic_DNA"/>
</dbReference>
<proteinExistence type="predicted"/>
<organism evidence="1 2">
    <name type="scientific">Dallia pectoralis</name>
    <name type="common">Alaska blackfish</name>
    <dbReference type="NCBI Taxonomy" id="75939"/>
    <lineage>
        <taxon>Eukaryota</taxon>
        <taxon>Metazoa</taxon>
        <taxon>Chordata</taxon>
        <taxon>Craniata</taxon>
        <taxon>Vertebrata</taxon>
        <taxon>Euteleostomi</taxon>
        <taxon>Actinopterygii</taxon>
        <taxon>Neopterygii</taxon>
        <taxon>Teleostei</taxon>
        <taxon>Protacanthopterygii</taxon>
        <taxon>Esociformes</taxon>
        <taxon>Umbridae</taxon>
        <taxon>Dallia</taxon>
    </lineage>
</organism>
<name>A0ACC2HGN7_DALPE</name>
<evidence type="ECO:0000313" key="2">
    <source>
        <dbReference type="Proteomes" id="UP001157502"/>
    </source>
</evidence>
<protein>
    <submittedName>
        <fullName evidence="1">Uncharacterized protein</fullName>
    </submittedName>
</protein>
<sequence length="274" mass="27614">MDQDKVRAVREWPRPCTQKELQRRFIRDYSRVAAPLTALFSCLRSFVWTPEAEEAFRDLRGRFTSAPILTQPDPSRQFVVEVDASDVGVGAVLSQRSVDDGRGSSRSDTIIPRGWFIGAVLWKVEEEVKAALLTNPGPVVAAAIVSVAGAAAIVVAIVSVAGAAAIVSVAVAAAIVSVAVAAALVSGVVAAAIVSGVVAAAIVSGVVAAAIVSGVVAAAIVSVVVAAAIVSVVVAAAIVSVVVAAAIVSVVVAAAIVSVAVAAAIVASPWRRPS</sequence>
<evidence type="ECO:0000313" key="1">
    <source>
        <dbReference type="EMBL" id="KAJ8014922.1"/>
    </source>
</evidence>
<keyword evidence="2" id="KW-1185">Reference proteome</keyword>